<dbReference type="PANTHER" id="PTHR15549">
    <property type="entry name" value="PAIRED IMMUNOGLOBULIN-LIKE TYPE 2 RECEPTOR"/>
    <property type="match status" value="1"/>
</dbReference>
<dbReference type="GO" id="GO:0071944">
    <property type="term" value="C:cell periphery"/>
    <property type="evidence" value="ECO:0007669"/>
    <property type="project" value="UniProtKB-ARBA"/>
</dbReference>
<feature type="compositionally biased region" description="Low complexity" evidence="5">
    <location>
        <begin position="193"/>
        <end position="221"/>
    </location>
</feature>
<dbReference type="AlphaFoldDB" id="J4KQW7"/>
<proteinExistence type="predicted"/>
<dbReference type="EMBL" id="JH725151">
    <property type="protein sequence ID" value="EJP69924.1"/>
    <property type="molecule type" value="Genomic_DNA"/>
</dbReference>
<sequence length="402" mass="42709">MRWRWATLSSVLIAVRPVDASYISKSPQTIEPTRAAVAMNHLLGISPRITDAPVPDPRSLVGRAGALERESNTCGFYSDVRLPVAVLHIYSYVRIRVKVRSLLRSWHHLQQHIYGMLPILGFLERKLRFGQAKDTASDGLLASGPNPRFDSSVPNCVLHTLLISSTSLGIWGCATTTTGETIYSTKPVDKTSSDSTSPSMSASKSTSSSTSRTTSFTSETSAKSSTDNNDGEKKSNTGAIVGGVVGGIGGAAILGAAIFFFMRSRKKKSVDSGSATAATSQPVFQQYQQSPLPGQGSPLGYHPQAGSPVYDPNTAYKHYQGSPQPYPQPSQSPFDPHRSGHQSWGQPSPGLTSSPSPLGSPNPVSPTATTPGPTTMEQQHGQPVELAESNAVGTFANRAELA</sequence>
<dbReference type="GeneID" id="19883805"/>
<evidence type="ECO:0000256" key="1">
    <source>
        <dbReference type="ARBA" id="ARBA00004167"/>
    </source>
</evidence>
<evidence type="ECO:0000256" key="2">
    <source>
        <dbReference type="ARBA" id="ARBA00022692"/>
    </source>
</evidence>
<dbReference type="OrthoDB" id="4870410at2759"/>
<keyword evidence="7" id="KW-0732">Signal</keyword>
<organism evidence="8 9">
    <name type="scientific">Beauveria bassiana (strain ARSEF 2860)</name>
    <name type="common">White muscardine disease fungus</name>
    <name type="synonym">Tritirachium shiotae</name>
    <dbReference type="NCBI Taxonomy" id="655819"/>
    <lineage>
        <taxon>Eukaryota</taxon>
        <taxon>Fungi</taxon>
        <taxon>Dikarya</taxon>
        <taxon>Ascomycota</taxon>
        <taxon>Pezizomycotina</taxon>
        <taxon>Sordariomycetes</taxon>
        <taxon>Hypocreomycetidae</taxon>
        <taxon>Hypocreales</taxon>
        <taxon>Cordycipitaceae</taxon>
        <taxon>Beauveria</taxon>
    </lineage>
</organism>
<evidence type="ECO:0000313" key="9">
    <source>
        <dbReference type="Proteomes" id="UP000002762"/>
    </source>
</evidence>
<feature type="signal peptide" evidence="7">
    <location>
        <begin position="1"/>
        <end position="20"/>
    </location>
</feature>
<feature type="transmembrane region" description="Helical" evidence="6">
    <location>
        <begin position="239"/>
        <end position="262"/>
    </location>
</feature>
<accession>J4KQW7</accession>
<feature type="compositionally biased region" description="Low complexity" evidence="5">
    <location>
        <begin position="347"/>
        <end position="357"/>
    </location>
</feature>
<dbReference type="Proteomes" id="UP000002762">
    <property type="component" value="Unassembled WGS sequence"/>
</dbReference>
<feature type="region of interest" description="Disordered" evidence="5">
    <location>
        <begin position="184"/>
        <end position="235"/>
    </location>
</feature>
<keyword evidence="4 6" id="KW-0472">Membrane</keyword>
<feature type="compositionally biased region" description="Polar residues" evidence="5">
    <location>
        <begin position="367"/>
        <end position="381"/>
    </location>
</feature>
<reference evidence="8 9" key="1">
    <citation type="journal article" date="2012" name="Sci. Rep.">
        <title>Genomic perspectives on the evolution of fungal entomopathogenicity in Beauveria bassiana.</title>
        <authorList>
            <person name="Xiao G."/>
            <person name="Ying S.H."/>
            <person name="Zheng P."/>
            <person name="Wang Z.L."/>
            <person name="Zhang S."/>
            <person name="Xie X.Q."/>
            <person name="Shang Y."/>
            <person name="St Leger R.J."/>
            <person name="Zhao G.P."/>
            <person name="Wang C."/>
            <person name="Feng M.G."/>
        </authorList>
    </citation>
    <scope>NUCLEOTIDE SEQUENCE [LARGE SCALE GENOMIC DNA]</scope>
    <source>
        <strain evidence="8 9">ARSEF 2860</strain>
    </source>
</reference>
<comment type="subcellular location">
    <subcellularLocation>
        <location evidence="1">Membrane</location>
        <topology evidence="1">Single-pass membrane protein</topology>
    </subcellularLocation>
</comment>
<dbReference type="GO" id="GO:0016020">
    <property type="term" value="C:membrane"/>
    <property type="evidence" value="ECO:0007669"/>
    <property type="project" value="UniProtKB-SubCell"/>
</dbReference>
<feature type="region of interest" description="Disordered" evidence="5">
    <location>
        <begin position="288"/>
        <end position="383"/>
    </location>
</feature>
<keyword evidence="9" id="KW-1185">Reference proteome</keyword>
<evidence type="ECO:0000256" key="3">
    <source>
        <dbReference type="ARBA" id="ARBA00022989"/>
    </source>
</evidence>
<keyword evidence="2 6" id="KW-0812">Transmembrane</keyword>
<gene>
    <name evidence="8" type="ORF">BBA_00793</name>
</gene>
<evidence type="ECO:0000256" key="5">
    <source>
        <dbReference type="SAM" id="MobiDB-lite"/>
    </source>
</evidence>
<feature type="chain" id="PRO_5003779642" evidence="7">
    <location>
        <begin position="21"/>
        <end position="402"/>
    </location>
</feature>
<protein>
    <submittedName>
        <fullName evidence="8">Uncharacterized protein</fullName>
    </submittedName>
</protein>
<dbReference type="PANTHER" id="PTHR15549:SF30">
    <property type="entry name" value="MID2 DOMAIN-CONTAINING PROTEIN"/>
    <property type="match status" value="1"/>
</dbReference>
<evidence type="ECO:0000313" key="8">
    <source>
        <dbReference type="EMBL" id="EJP69924.1"/>
    </source>
</evidence>
<dbReference type="InterPro" id="IPR051694">
    <property type="entry name" value="Immunoregulatory_rcpt-like"/>
</dbReference>
<evidence type="ECO:0000256" key="7">
    <source>
        <dbReference type="SAM" id="SignalP"/>
    </source>
</evidence>
<dbReference type="STRING" id="655819.J4KQW7"/>
<dbReference type="HOGENOM" id="CLU_057352_0_0_1"/>
<dbReference type="RefSeq" id="XP_008594112.1">
    <property type="nucleotide sequence ID" value="XM_008595890.1"/>
</dbReference>
<evidence type="ECO:0000256" key="4">
    <source>
        <dbReference type="ARBA" id="ARBA00023136"/>
    </source>
</evidence>
<name>J4KQW7_BEAB2</name>
<dbReference type="InParanoid" id="J4KQW7"/>
<evidence type="ECO:0000256" key="6">
    <source>
        <dbReference type="SAM" id="Phobius"/>
    </source>
</evidence>
<keyword evidence="3 6" id="KW-1133">Transmembrane helix</keyword>